<sequence length="56" mass="6101">MHLYLILALLLAYISVIVFRCATALILCPVTDVCSFCLYRAICTPIGSVTMCGRSS</sequence>
<reference evidence="1" key="2">
    <citation type="journal article" date="2015" name="Data Brief">
        <title>Shoot transcriptome of the giant reed, Arundo donax.</title>
        <authorList>
            <person name="Barrero R.A."/>
            <person name="Guerrero F.D."/>
            <person name="Moolhuijzen P."/>
            <person name="Goolsby J.A."/>
            <person name="Tidwell J."/>
            <person name="Bellgard S.E."/>
            <person name="Bellgard M.I."/>
        </authorList>
    </citation>
    <scope>NUCLEOTIDE SEQUENCE</scope>
    <source>
        <tissue evidence="1">Shoot tissue taken approximately 20 cm above the soil surface</tissue>
    </source>
</reference>
<accession>A0A0A9HT10</accession>
<dbReference type="EMBL" id="GBRH01158932">
    <property type="protein sequence ID" value="JAE38964.1"/>
    <property type="molecule type" value="Transcribed_RNA"/>
</dbReference>
<reference evidence="1" key="1">
    <citation type="submission" date="2014-09" db="EMBL/GenBank/DDBJ databases">
        <authorList>
            <person name="Magalhaes I.L.F."/>
            <person name="Oliveira U."/>
            <person name="Santos F.R."/>
            <person name="Vidigal T.H.D.A."/>
            <person name="Brescovit A.D."/>
            <person name="Santos A.J."/>
        </authorList>
    </citation>
    <scope>NUCLEOTIDE SEQUENCE</scope>
    <source>
        <tissue evidence="1">Shoot tissue taken approximately 20 cm above the soil surface</tissue>
    </source>
</reference>
<dbReference type="AlphaFoldDB" id="A0A0A9HT10"/>
<name>A0A0A9HT10_ARUDO</name>
<organism evidence="1">
    <name type="scientific">Arundo donax</name>
    <name type="common">Giant reed</name>
    <name type="synonym">Donax arundinaceus</name>
    <dbReference type="NCBI Taxonomy" id="35708"/>
    <lineage>
        <taxon>Eukaryota</taxon>
        <taxon>Viridiplantae</taxon>
        <taxon>Streptophyta</taxon>
        <taxon>Embryophyta</taxon>
        <taxon>Tracheophyta</taxon>
        <taxon>Spermatophyta</taxon>
        <taxon>Magnoliopsida</taxon>
        <taxon>Liliopsida</taxon>
        <taxon>Poales</taxon>
        <taxon>Poaceae</taxon>
        <taxon>PACMAD clade</taxon>
        <taxon>Arundinoideae</taxon>
        <taxon>Arundineae</taxon>
        <taxon>Arundo</taxon>
    </lineage>
</organism>
<evidence type="ECO:0000313" key="1">
    <source>
        <dbReference type="EMBL" id="JAE38964.1"/>
    </source>
</evidence>
<protein>
    <submittedName>
        <fullName evidence="1">Uncharacterized protein</fullName>
    </submittedName>
</protein>
<proteinExistence type="predicted"/>